<sequence>MGCLTGAFPTKHLGLPLLKGRMRKEHWDPLIDRFERRLAGWKGKLLSWGGRLTLLQAVLSNLPIF</sequence>
<organism evidence="1 2">
    <name type="scientific">Acorus gramineus</name>
    <name type="common">Dwarf sweet flag</name>
    <dbReference type="NCBI Taxonomy" id="55184"/>
    <lineage>
        <taxon>Eukaryota</taxon>
        <taxon>Viridiplantae</taxon>
        <taxon>Streptophyta</taxon>
        <taxon>Embryophyta</taxon>
        <taxon>Tracheophyta</taxon>
        <taxon>Spermatophyta</taxon>
        <taxon>Magnoliopsida</taxon>
        <taxon>Liliopsida</taxon>
        <taxon>Acoraceae</taxon>
        <taxon>Acorus</taxon>
    </lineage>
</organism>
<dbReference type="AlphaFoldDB" id="A0AAV9AKC2"/>
<name>A0AAV9AKC2_ACOGR</name>
<evidence type="ECO:0000313" key="1">
    <source>
        <dbReference type="EMBL" id="KAK1264649.1"/>
    </source>
</evidence>
<dbReference type="EMBL" id="JAUJYN010000008">
    <property type="protein sequence ID" value="KAK1264649.1"/>
    <property type="molecule type" value="Genomic_DNA"/>
</dbReference>
<evidence type="ECO:0000313" key="2">
    <source>
        <dbReference type="Proteomes" id="UP001179952"/>
    </source>
</evidence>
<dbReference type="PANTHER" id="PTHR33116">
    <property type="entry name" value="REVERSE TRANSCRIPTASE ZINC-BINDING DOMAIN-CONTAINING PROTEIN-RELATED-RELATED"/>
    <property type="match status" value="1"/>
</dbReference>
<proteinExistence type="predicted"/>
<dbReference type="Proteomes" id="UP001179952">
    <property type="component" value="Unassembled WGS sequence"/>
</dbReference>
<reference evidence="1" key="2">
    <citation type="submission" date="2023-06" db="EMBL/GenBank/DDBJ databases">
        <authorList>
            <person name="Ma L."/>
            <person name="Liu K.-W."/>
            <person name="Li Z."/>
            <person name="Hsiao Y.-Y."/>
            <person name="Qi Y."/>
            <person name="Fu T."/>
            <person name="Tang G."/>
            <person name="Zhang D."/>
            <person name="Sun W.-H."/>
            <person name="Liu D.-K."/>
            <person name="Li Y."/>
            <person name="Chen G.-Z."/>
            <person name="Liu X.-D."/>
            <person name="Liao X.-Y."/>
            <person name="Jiang Y.-T."/>
            <person name="Yu X."/>
            <person name="Hao Y."/>
            <person name="Huang J."/>
            <person name="Zhao X.-W."/>
            <person name="Ke S."/>
            <person name="Chen Y.-Y."/>
            <person name="Wu W.-L."/>
            <person name="Hsu J.-L."/>
            <person name="Lin Y.-F."/>
            <person name="Huang M.-D."/>
            <person name="Li C.-Y."/>
            <person name="Huang L."/>
            <person name="Wang Z.-W."/>
            <person name="Zhao X."/>
            <person name="Zhong W.-Y."/>
            <person name="Peng D.-H."/>
            <person name="Ahmad S."/>
            <person name="Lan S."/>
            <person name="Zhang J.-S."/>
            <person name="Tsai W.-C."/>
            <person name="Van De Peer Y."/>
            <person name="Liu Z.-J."/>
        </authorList>
    </citation>
    <scope>NUCLEOTIDE SEQUENCE</scope>
    <source>
        <strain evidence="1">SCP</strain>
        <tissue evidence="1">Leaves</tissue>
    </source>
</reference>
<accession>A0AAV9AKC2</accession>
<keyword evidence="2" id="KW-1185">Reference proteome</keyword>
<evidence type="ECO:0008006" key="3">
    <source>
        <dbReference type="Google" id="ProtNLM"/>
    </source>
</evidence>
<reference evidence="1" key="1">
    <citation type="journal article" date="2023" name="Nat. Commun.">
        <title>Diploid and tetraploid genomes of Acorus and the evolution of monocots.</title>
        <authorList>
            <person name="Ma L."/>
            <person name="Liu K.W."/>
            <person name="Li Z."/>
            <person name="Hsiao Y.Y."/>
            <person name="Qi Y."/>
            <person name="Fu T."/>
            <person name="Tang G.D."/>
            <person name="Zhang D."/>
            <person name="Sun W.H."/>
            <person name="Liu D.K."/>
            <person name="Li Y."/>
            <person name="Chen G.Z."/>
            <person name="Liu X.D."/>
            <person name="Liao X.Y."/>
            <person name="Jiang Y.T."/>
            <person name="Yu X."/>
            <person name="Hao Y."/>
            <person name="Huang J."/>
            <person name="Zhao X.W."/>
            <person name="Ke S."/>
            <person name="Chen Y.Y."/>
            <person name="Wu W.L."/>
            <person name="Hsu J.L."/>
            <person name="Lin Y.F."/>
            <person name="Huang M.D."/>
            <person name="Li C.Y."/>
            <person name="Huang L."/>
            <person name="Wang Z.W."/>
            <person name="Zhao X."/>
            <person name="Zhong W.Y."/>
            <person name="Peng D.H."/>
            <person name="Ahmad S."/>
            <person name="Lan S."/>
            <person name="Zhang J.S."/>
            <person name="Tsai W.C."/>
            <person name="Van de Peer Y."/>
            <person name="Liu Z.J."/>
        </authorList>
    </citation>
    <scope>NUCLEOTIDE SEQUENCE</scope>
    <source>
        <strain evidence="1">SCP</strain>
    </source>
</reference>
<protein>
    <recommendedName>
        <fullName evidence="3">Reverse transcriptase</fullName>
    </recommendedName>
</protein>
<dbReference type="PANTHER" id="PTHR33116:SF78">
    <property type="entry name" value="OS12G0587133 PROTEIN"/>
    <property type="match status" value="1"/>
</dbReference>
<comment type="caution">
    <text evidence="1">The sequence shown here is derived from an EMBL/GenBank/DDBJ whole genome shotgun (WGS) entry which is preliminary data.</text>
</comment>
<gene>
    <name evidence="1" type="ORF">QJS04_geneDACA024279</name>
</gene>